<dbReference type="Proteomes" id="UP000559256">
    <property type="component" value="Unassembled WGS sequence"/>
</dbReference>
<dbReference type="OrthoDB" id="10628500at2759"/>
<comment type="caution">
    <text evidence="3">The sequence shown here is derived from an EMBL/GenBank/DDBJ whole genome shotgun (WGS) entry which is preliminary data.</text>
</comment>
<name>A0A8H5LSM0_9AGAR</name>
<feature type="compositionally biased region" description="Basic residues" evidence="1">
    <location>
        <begin position="565"/>
        <end position="577"/>
    </location>
</feature>
<feature type="compositionally biased region" description="Acidic residues" evidence="1">
    <location>
        <begin position="596"/>
        <end position="610"/>
    </location>
</feature>
<accession>A0A8H5LSM0</accession>
<gene>
    <name evidence="3" type="ORF">D9758_004414</name>
</gene>
<evidence type="ECO:0000313" key="4">
    <source>
        <dbReference type="Proteomes" id="UP000559256"/>
    </source>
</evidence>
<proteinExistence type="predicted"/>
<protein>
    <submittedName>
        <fullName evidence="3">Uncharacterized protein</fullName>
    </submittedName>
</protein>
<feature type="region of interest" description="Disordered" evidence="1">
    <location>
        <begin position="171"/>
        <end position="213"/>
    </location>
</feature>
<organism evidence="3 4">
    <name type="scientific">Tetrapyrgos nigripes</name>
    <dbReference type="NCBI Taxonomy" id="182062"/>
    <lineage>
        <taxon>Eukaryota</taxon>
        <taxon>Fungi</taxon>
        <taxon>Dikarya</taxon>
        <taxon>Basidiomycota</taxon>
        <taxon>Agaricomycotina</taxon>
        <taxon>Agaricomycetes</taxon>
        <taxon>Agaricomycetidae</taxon>
        <taxon>Agaricales</taxon>
        <taxon>Marasmiineae</taxon>
        <taxon>Marasmiaceae</taxon>
        <taxon>Tetrapyrgos</taxon>
    </lineage>
</organism>
<feature type="transmembrane region" description="Helical" evidence="2">
    <location>
        <begin position="117"/>
        <end position="142"/>
    </location>
</feature>
<keyword evidence="2" id="KW-0812">Transmembrane</keyword>
<evidence type="ECO:0000256" key="2">
    <source>
        <dbReference type="SAM" id="Phobius"/>
    </source>
</evidence>
<evidence type="ECO:0000256" key="1">
    <source>
        <dbReference type="SAM" id="MobiDB-lite"/>
    </source>
</evidence>
<reference evidence="3 4" key="1">
    <citation type="journal article" date="2020" name="ISME J.">
        <title>Uncovering the hidden diversity of litter-decomposition mechanisms in mushroom-forming fungi.</title>
        <authorList>
            <person name="Floudas D."/>
            <person name="Bentzer J."/>
            <person name="Ahren D."/>
            <person name="Johansson T."/>
            <person name="Persson P."/>
            <person name="Tunlid A."/>
        </authorList>
    </citation>
    <scope>NUCLEOTIDE SEQUENCE [LARGE SCALE GENOMIC DNA]</scope>
    <source>
        <strain evidence="3 4">CBS 291.85</strain>
    </source>
</reference>
<dbReference type="EMBL" id="JAACJM010000017">
    <property type="protein sequence ID" value="KAF5368062.1"/>
    <property type="molecule type" value="Genomic_DNA"/>
</dbReference>
<evidence type="ECO:0000313" key="3">
    <source>
        <dbReference type="EMBL" id="KAF5368062.1"/>
    </source>
</evidence>
<keyword evidence="2" id="KW-0472">Membrane</keyword>
<feature type="compositionally biased region" description="Polar residues" evidence="1">
    <location>
        <begin position="177"/>
        <end position="213"/>
    </location>
</feature>
<feature type="region of interest" description="Disordered" evidence="1">
    <location>
        <begin position="565"/>
        <end position="612"/>
    </location>
</feature>
<dbReference type="AlphaFoldDB" id="A0A8H5LSM0"/>
<keyword evidence="4" id="KW-1185">Reference proteome</keyword>
<sequence length="621" mass="70037">MLRLDRARWIQRQRFRRHCLQSIPIPPSSKSVSICFIHPDDRQSIIVWQPQLQRQTFVPSPNLSSSIFTMNQLFGLLSWVASSIAPSSQRQPCSMADKTLRVALVLLSNKTPARRNLLVPLTIIGLGIVPIVFQFSSFTIFIGRLKDSISIRQRISATFFPSLASDMRTVHHHSPDIETSPQQTSVSESDVTNGTLTNSLAPSTSTSQDSSATNVLLSPAEHQGYRTAWENEMLAHWLTAWMTDTFEGFYISSSEPYVHLAAKINNALRADKLDPPMPVVFASTYYVKKIRELAYGPEFRDVKEMHAVPREWGPEADCNCTAEMMFKWWLVALYLGQMWWEGEGYSLEMMLSWTALPLELLEHTVFCALESFKATDLEFSLELSDEQQWAKHFTKMESHLLDICGWDNLGSNAPKDWDMYNIVHTLLLEVRFLQLPSESRPWVCDYFCESPLLISPCPSSGSLSCQPALCTIADPVEQSDTDTVSCPSRSPPAPAPLPSSSYYYAREKLPEPEPEKQKGFLLHDCSSGVEDEQEVRVKDEAGLAGLSEDDACAEQGQVCPRLSRTHRQIGHARKSRGKNMAIFKTHTQAPSRNSDGDEDGDDYDGDDEFEGLSKKNCRFFL</sequence>
<feature type="region of interest" description="Disordered" evidence="1">
    <location>
        <begin position="481"/>
        <end position="500"/>
    </location>
</feature>
<keyword evidence="2" id="KW-1133">Transmembrane helix</keyword>